<reference evidence="1 2" key="2">
    <citation type="submission" date="2020-03" db="EMBL/GenBank/DDBJ databases">
        <authorList>
            <person name="Ichikawa N."/>
            <person name="Kimura A."/>
            <person name="Kitahashi Y."/>
            <person name="Uohara A."/>
        </authorList>
    </citation>
    <scope>NUCLEOTIDE SEQUENCE [LARGE SCALE GENOMIC DNA]</scope>
    <source>
        <strain evidence="1 2">NBRC 105367</strain>
    </source>
</reference>
<sequence>MQAFVPPTPLVAGAARVGDPLTVLPALFHLLRQQILTVDLVGAVLAGSSVVCAAPWSRA</sequence>
<evidence type="ECO:0000313" key="1">
    <source>
        <dbReference type="EMBL" id="BCB84856.1"/>
    </source>
</evidence>
<dbReference type="EMBL" id="AP022871">
    <property type="protein sequence ID" value="BCB84856.1"/>
    <property type="molecule type" value="Genomic_DNA"/>
</dbReference>
<accession>A0A6F8YFI2</accession>
<proteinExistence type="predicted"/>
<dbReference type="RefSeq" id="WP_232074684.1">
    <property type="nucleotide sequence ID" value="NZ_AP022871.1"/>
</dbReference>
<dbReference type="KEGG" id="psuu:Psuf_021690"/>
<dbReference type="AlphaFoldDB" id="A0A6F8YFI2"/>
<reference evidence="1 2" key="1">
    <citation type="submission" date="2020-03" db="EMBL/GenBank/DDBJ databases">
        <title>Whole genome shotgun sequence of Phytohabitans suffuscus NBRC 105367.</title>
        <authorList>
            <person name="Komaki H."/>
            <person name="Tamura T."/>
        </authorList>
    </citation>
    <scope>NUCLEOTIDE SEQUENCE [LARGE SCALE GENOMIC DNA]</scope>
    <source>
        <strain evidence="1 2">NBRC 105367</strain>
    </source>
</reference>
<organism evidence="1 2">
    <name type="scientific">Phytohabitans suffuscus</name>
    <dbReference type="NCBI Taxonomy" id="624315"/>
    <lineage>
        <taxon>Bacteria</taxon>
        <taxon>Bacillati</taxon>
        <taxon>Actinomycetota</taxon>
        <taxon>Actinomycetes</taxon>
        <taxon>Micromonosporales</taxon>
        <taxon>Micromonosporaceae</taxon>
    </lineage>
</organism>
<dbReference type="Proteomes" id="UP000503011">
    <property type="component" value="Chromosome"/>
</dbReference>
<gene>
    <name evidence="1" type="ORF">Psuf_021690</name>
</gene>
<keyword evidence="2" id="KW-1185">Reference proteome</keyword>
<evidence type="ECO:0000313" key="2">
    <source>
        <dbReference type="Proteomes" id="UP000503011"/>
    </source>
</evidence>
<name>A0A6F8YFI2_9ACTN</name>
<protein>
    <submittedName>
        <fullName evidence="1">Uncharacterized protein</fullName>
    </submittedName>
</protein>